<proteinExistence type="predicted"/>
<name>A0A4U0VK19_9PEZI</name>
<organism evidence="2 3">
    <name type="scientific">Friedmanniomyces endolithicus</name>
    <dbReference type="NCBI Taxonomy" id="329885"/>
    <lineage>
        <taxon>Eukaryota</taxon>
        <taxon>Fungi</taxon>
        <taxon>Dikarya</taxon>
        <taxon>Ascomycota</taxon>
        <taxon>Pezizomycotina</taxon>
        <taxon>Dothideomycetes</taxon>
        <taxon>Dothideomycetidae</taxon>
        <taxon>Mycosphaerellales</taxon>
        <taxon>Teratosphaeriaceae</taxon>
        <taxon>Friedmanniomyces</taxon>
    </lineage>
</organism>
<keyword evidence="1" id="KW-0732">Signal</keyword>
<dbReference type="AlphaFoldDB" id="A0A4U0VK19"/>
<evidence type="ECO:0000313" key="3">
    <source>
        <dbReference type="Proteomes" id="UP000310066"/>
    </source>
</evidence>
<comment type="caution">
    <text evidence="2">The sequence shown here is derived from an EMBL/GenBank/DDBJ whole genome shotgun (WGS) entry which is preliminary data.</text>
</comment>
<reference evidence="2 3" key="1">
    <citation type="submission" date="2017-03" db="EMBL/GenBank/DDBJ databases">
        <title>Genomes of endolithic fungi from Antarctica.</title>
        <authorList>
            <person name="Coleine C."/>
            <person name="Masonjones S."/>
            <person name="Stajich J.E."/>
        </authorList>
    </citation>
    <scope>NUCLEOTIDE SEQUENCE [LARGE SCALE GENOMIC DNA]</scope>
    <source>
        <strain evidence="2 3">CCFEE 5311</strain>
    </source>
</reference>
<dbReference type="Proteomes" id="UP000310066">
    <property type="component" value="Unassembled WGS sequence"/>
</dbReference>
<feature type="chain" id="PRO_5020786870" evidence="1">
    <location>
        <begin position="20"/>
        <end position="158"/>
    </location>
</feature>
<evidence type="ECO:0000256" key="1">
    <source>
        <dbReference type="SAM" id="SignalP"/>
    </source>
</evidence>
<sequence length="158" mass="16082">MRLHLSPLLAFLLPQTTLAKRPHHHNPPAAAPCSSSACVEYINTCGLQFGGCHAACPGLPTPTYPDPGCPATDGRGAATTTTTAATTMTSETCASTDCVDYVNEGGVRYGGCYEACAGFTTPQFAVPGCDMTTVVTPTATVTALAYGGIIARHVAGTA</sequence>
<dbReference type="STRING" id="329885.A0A4U0VK19"/>
<dbReference type="EMBL" id="NAJP01000001">
    <property type="protein sequence ID" value="TKA49564.1"/>
    <property type="molecule type" value="Genomic_DNA"/>
</dbReference>
<protein>
    <submittedName>
        <fullName evidence="2">Uncharacterized protein</fullName>
    </submittedName>
</protein>
<gene>
    <name evidence="2" type="ORF">B0A54_00231</name>
</gene>
<evidence type="ECO:0000313" key="2">
    <source>
        <dbReference type="EMBL" id="TKA49564.1"/>
    </source>
</evidence>
<dbReference type="OrthoDB" id="3924764at2759"/>
<feature type="signal peptide" evidence="1">
    <location>
        <begin position="1"/>
        <end position="19"/>
    </location>
</feature>
<accession>A0A4U0VK19</accession>